<evidence type="ECO:0000313" key="3">
    <source>
        <dbReference type="Proteomes" id="UP001237642"/>
    </source>
</evidence>
<organism evidence="2 3">
    <name type="scientific">Heracleum sosnowskyi</name>
    <dbReference type="NCBI Taxonomy" id="360622"/>
    <lineage>
        <taxon>Eukaryota</taxon>
        <taxon>Viridiplantae</taxon>
        <taxon>Streptophyta</taxon>
        <taxon>Embryophyta</taxon>
        <taxon>Tracheophyta</taxon>
        <taxon>Spermatophyta</taxon>
        <taxon>Magnoliopsida</taxon>
        <taxon>eudicotyledons</taxon>
        <taxon>Gunneridae</taxon>
        <taxon>Pentapetalae</taxon>
        <taxon>asterids</taxon>
        <taxon>campanulids</taxon>
        <taxon>Apiales</taxon>
        <taxon>Apiaceae</taxon>
        <taxon>Apioideae</taxon>
        <taxon>apioid superclade</taxon>
        <taxon>Tordylieae</taxon>
        <taxon>Tordyliinae</taxon>
        <taxon>Heracleum</taxon>
    </lineage>
</organism>
<sequence>MESISEASLKLSMPRESRVSLKPKIRIIHVLEPTIIQTDVSNFREMVQRLTGKPKPASIERKRRLQDWDSDKKKMKKERKVLYCQSSYGNECYDGFLELDGLFEQEE</sequence>
<keyword evidence="3" id="KW-1185">Reference proteome</keyword>
<comment type="caution">
    <text evidence="2">The sequence shown here is derived from an EMBL/GenBank/DDBJ whole genome shotgun (WGS) entry which is preliminary data.</text>
</comment>
<dbReference type="InterPro" id="IPR008889">
    <property type="entry name" value="VQ"/>
</dbReference>
<reference evidence="2" key="1">
    <citation type="submission" date="2023-02" db="EMBL/GenBank/DDBJ databases">
        <title>Genome of toxic invasive species Heracleum sosnowskyi carries increased number of genes despite the absence of recent whole-genome duplications.</title>
        <authorList>
            <person name="Schelkunov M."/>
            <person name="Shtratnikova V."/>
            <person name="Makarenko M."/>
            <person name="Klepikova A."/>
            <person name="Omelchenko D."/>
            <person name="Novikova G."/>
            <person name="Obukhova E."/>
            <person name="Bogdanov V."/>
            <person name="Penin A."/>
            <person name="Logacheva M."/>
        </authorList>
    </citation>
    <scope>NUCLEOTIDE SEQUENCE</scope>
    <source>
        <strain evidence="2">Hsosn_3</strain>
        <tissue evidence="2">Leaf</tissue>
    </source>
</reference>
<dbReference type="Proteomes" id="UP001237642">
    <property type="component" value="Unassembled WGS sequence"/>
</dbReference>
<evidence type="ECO:0000313" key="2">
    <source>
        <dbReference type="EMBL" id="KAK1401329.1"/>
    </source>
</evidence>
<dbReference type="InterPro" id="IPR039607">
    <property type="entry name" value="VQ_8/17/18/20/21/25"/>
</dbReference>
<feature type="domain" description="VQ" evidence="1">
    <location>
        <begin position="32"/>
        <end position="56"/>
    </location>
</feature>
<name>A0AAD8N962_9APIA</name>
<evidence type="ECO:0000259" key="1">
    <source>
        <dbReference type="Pfam" id="PF05678"/>
    </source>
</evidence>
<reference evidence="2" key="2">
    <citation type="submission" date="2023-05" db="EMBL/GenBank/DDBJ databases">
        <authorList>
            <person name="Schelkunov M.I."/>
        </authorList>
    </citation>
    <scope>NUCLEOTIDE SEQUENCE</scope>
    <source>
        <strain evidence="2">Hsosn_3</strain>
        <tissue evidence="2">Leaf</tissue>
    </source>
</reference>
<dbReference type="PANTHER" id="PTHR33143">
    <property type="entry name" value="F16F4.1 PROTEIN-RELATED"/>
    <property type="match status" value="1"/>
</dbReference>
<dbReference type="Pfam" id="PF05678">
    <property type="entry name" value="VQ"/>
    <property type="match status" value="1"/>
</dbReference>
<proteinExistence type="predicted"/>
<accession>A0AAD8N962</accession>
<gene>
    <name evidence="2" type="ORF">POM88_000934</name>
</gene>
<dbReference type="EMBL" id="JAUIZM010000001">
    <property type="protein sequence ID" value="KAK1401329.1"/>
    <property type="molecule type" value="Genomic_DNA"/>
</dbReference>
<dbReference type="AlphaFoldDB" id="A0AAD8N962"/>
<protein>
    <submittedName>
        <fullName evidence="2">VQ domain-containing protein</fullName>
    </submittedName>
</protein>
<dbReference type="PANTHER" id="PTHR33143:SF3">
    <property type="entry name" value="VQ MOTIF-CONTAINING PROTEIN 17-RELATED"/>
    <property type="match status" value="1"/>
</dbReference>
<dbReference type="GO" id="GO:0005634">
    <property type="term" value="C:nucleus"/>
    <property type="evidence" value="ECO:0007669"/>
    <property type="project" value="TreeGrafter"/>
</dbReference>